<feature type="non-terminal residue" evidence="3">
    <location>
        <position position="1"/>
    </location>
</feature>
<keyword evidence="4" id="KW-1185">Reference proteome</keyword>
<dbReference type="Gene3D" id="1.10.340.70">
    <property type="match status" value="1"/>
</dbReference>
<evidence type="ECO:0000259" key="2">
    <source>
        <dbReference type="PROSITE" id="PS50994"/>
    </source>
</evidence>
<feature type="domain" description="Integrase catalytic" evidence="2">
    <location>
        <begin position="354"/>
        <end position="541"/>
    </location>
</feature>
<dbReference type="Gene3D" id="3.30.420.10">
    <property type="entry name" value="Ribonuclease H-like superfamily/Ribonuclease H"/>
    <property type="match status" value="1"/>
</dbReference>
<proteinExistence type="predicted"/>
<sequence>RLTPIKNKSLTIPRLELLAIQIGVRLTDFILKEMPVNISTINIYSDSKVALHWIQSNENNGIFVGNRVRNIKQAMYKWLQSKKVSLRYISTDMNPADLATRGLPKSQMNSQIWWYGPDFLRKHEEEWSDTEAFEWQDNNTTELTDLQIPIAAHLTSTDKSQYLRFEQYSDIFKCKKITALVLKALKAMLYNKLSTNKQTKLEKTIPEIVAVGDQKPLALTTTKDIEVAETIILKLNQRAKNQHDYQELGIFKDEKGILRCRGRVKTEHWLRDTKEPILLDPQHPTTKAIIRQYHQNCGHQGTNATLANIRSRFWIPRGRQIIKNCLNKCVICKRWNGRPYLYPDSPPLPKERTDPCRPFQYVGIDLAGPFKTATANNEEVKRWVVLITCMTTRAIHLEIVNNLSATQLVDALRRFSARRGQPQTIISDNATNLKLGQEIVEEITKASNSCNIGNFLTAKGIEWKFITPLSPWKGGFYERLIGALKLALKKTFGRRIPKTTEFETIITECEAMVNSRPMTYAGSTLDDSVILRPIDFLSPRAKIDLIPAQGEETQGTDDSYLPSITTKGQAIEYYEKVKKHLANLWELWNQQYLLELRNHHQKRIRQKQFTRKHPKMGEVVIIMDDSQPKGNWNLGLVIGLTKDKDGEIRSVQLKTAKSTIERSVNMLIPLELDEENGKINGKIGNEVNFHEIVLSEADNSEERKQDIDGESIEESSVREPEKSFTVQFPPEVTLHTYQVHVKYSVGNSTKSSYWACPPSPYCEQIKCNFCTAMVSNPECWPHIAIGVSVILMYLGILTLYLLAKALRKEDIPLIELRNHRKGKWEPSTLIKIVALSTATWCIAEACQQNIVIQSSTIQCINKEKNCTKHQTVIGKLSSSQPELCLYLQNREETQHIIKITLQEIVLRCYKETLYFTRNTEVRVQYRKRCPHMGSCTGKKCAAITPESKIEELSLANNYSGITYCTESCGGLGCSCGYPSSGCLFYRTYHVPVDNLIYEVFECPSWQEKANIIYEEFQNSKTARYKVELAPQVMKPLGNTKIKITSMDWNPITLLSKRFITNEKNTAYLEEKISFSYACQNKTLAINTCNIKDTCKCNPAEDYVNCYCSNNNASDSMHLYNTLPVPIPNGAITIEGKHKVPTVRIRSTSTEIAIVLDPSVMYVRQEITEFSCQIVPKGIIGCYNCWKGAIATLICYSSVRYATTQVDCNAHQFLITCSKDGTENN</sequence>
<dbReference type="Pfam" id="PF17921">
    <property type="entry name" value="Integrase_H2C2"/>
    <property type="match status" value="1"/>
</dbReference>
<dbReference type="InterPro" id="IPR001584">
    <property type="entry name" value="Integrase_cat-core"/>
</dbReference>
<organism evidence="3 4">
    <name type="scientific">Cylicostephanus goldi</name>
    <name type="common">Nematode worm</name>
    <dbReference type="NCBI Taxonomy" id="71465"/>
    <lineage>
        <taxon>Eukaryota</taxon>
        <taxon>Metazoa</taxon>
        <taxon>Ecdysozoa</taxon>
        <taxon>Nematoda</taxon>
        <taxon>Chromadorea</taxon>
        <taxon>Rhabditida</taxon>
        <taxon>Rhabditina</taxon>
        <taxon>Rhabditomorpha</taxon>
        <taxon>Strongyloidea</taxon>
        <taxon>Strongylidae</taxon>
        <taxon>Cylicostephanus</taxon>
    </lineage>
</organism>
<accession>A0A3P7MSK4</accession>
<dbReference type="OrthoDB" id="5844063at2759"/>
<dbReference type="Pfam" id="PF18701">
    <property type="entry name" value="DUF5641"/>
    <property type="match status" value="1"/>
</dbReference>
<evidence type="ECO:0000313" key="4">
    <source>
        <dbReference type="Proteomes" id="UP000271889"/>
    </source>
</evidence>
<dbReference type="InterPro" id="IPR041588">
    <property type="entry name" value="Integrase_H2C2"/>
</dbReference>
<dbReference type="Pfam" id="PF05380">
    <property type="entry name" value="Peptidase_A17"/>
    <property type="match status" value="1"/>
</dbReference>
<dbReference type="InterPro" id="IPR040676">
    <property type="entry name" value="DUF5641"/>
</dbReference>
<dbReference type="Gene3D" id="2.60.40.3770">
    <property type="match status" value="1"/>
</dbReference>
<dbReference type="AlphaFoldDB" id="A0A3P7MSK4"/>
<dbReference type="PROSITE" id="PS50994">
    <property type="entry name" value="INTEGRASE"/>
    <property type="match status" value="1"/>
</dbReference>
<evidence type="ECO:0000313" key="3">
    <source>
        <dbReference type="EMBL" id="VDN21181.1"/>
    </source>
</evidence>
<reference evidence="3 4" key="1">
    <citation type="submission" date="2018-11" db="EMBL/GenBank/DDBJ databases">
        <authorList>
            <consortium name="Pathogen Informatics"/>
        </authorList>
    </citation>
    <scope>NUCLEOTIDE SEQUENCE [LARGE SCALE GENOMIC DNA]</scope>
</reference>
<name>A0A3P7MSK4_CYLGO</name>
<feature type="region of interest" description="Disordered" evidence="1">
    <location>
        <begin position="699"/>
        <end position="720"/>
    </location>
</feature>
<dbReference type="InterPro" id="IPR012337">
    <property type="entry name" value="RNaseH-like_sf"/>
</dbReference>
<gene>
    <name evidence="3" type="ORF">CGOC_LOCUS8969</name>
</gene>
<dbReference type="PANTHER" id="PTHR47331">
    <property type="entry name" value="PHD-TYPE DOMAIN-CONTAINING PROTEIN"/>
    <property type="match status" value="1"/>
</dbReference>
<evidence type="ECO:0000256" key="1">
    <source>
        <dbReference type="SAM" id="MobiDB-lite"/>
    </source>
</evidence>
<protein>
    <recommendedName>
        <fullName evidence="2">Integrase catalytic domain-containing protein</fullName>
    </recommendedName>
</protein>
<dbReference type="SUPFAM" id="SSF53098">
    <property type="entry name" value="Ribonuclease H-like"/>
    <property type="match status" value="1"/>
</dbReference>
<dbReference type="Proteomes" id="UP000271889">
    <property type="component" value="Unassembled WGS sequence"/>
</dbReference>
<dbReference type="GO" id="GO:0003676">
    <property type="term" value="F:nucleic acid binding"/>
    <property type="evidence" value="ECO:0007669"/>
    <property type="project" value="InterPro"/>
</dbReference>
<dbReference type="InterPro" id="IPR009878">
    <property type="entry name" value="Phlebovirus_G2_fusion"/>
</dbReference>
<dbReference type="GO" id="GO:0015074">
    <property type="term" value="P:DNA integration"/>
    <property type="evidence" value="ECO:0007669"/>
    <property type="project" value="InterPro"/>
</dbReference>
<dbReference type="EMBL" id="UYRV01105458">
    <property type="protein sequence ID" value="VDN21181.1"/>
    <property type="molecule type" value="Genomic_DNA"/>
</dbReference>
<dbReference type="InterPro" id="IPR008042">
    <property type="entry name" value="Retrotrans_Pao"/>
</dbReference>
<dbReference type="Pfam" id="PF07245">
    <property type="entry name" value="Phlebovirus_G2"/>
    <property type="match status" value="1"/>
</dbReference>
<dbReference type="InterPro" id="IPR036397">
    <property type="entry name" value="RNaseH_sf"/>
</dbReference>
<feature type="non-terminal residue" evidence="3">
    <location>
        <position position="1224"/>
    </location>
</feature>